<comment type="caution">
    <text evidence="2">The sequence shown here is derived from an EMBL/GenBank/DDBJ whole genome shotgun (WGS) entry which is preliminary data.</text>
</comment>
<dbReference type="InterPro" id="IPR001585">
    <property type="entry name" value="TAL/FSA"/>
</dbReference>
<organism evidence="2 3">
    <name type="scientific">Candidatus Nomurabacteria bacterium RIFCSPLOWO2_01_FULL_42_17</name>
    <dbReference type="NCBI Taxonomy" id="1801780"/>
    <lineage>
        <taxon>Bacteria</taxon>
        <taxon>Candidatus Nomuraibacteriota</taxon>
    </lineage>
</organism>
<protein>
    <submittedName>
        <fullName evidence="2">Transaldolase</fullName>
    </submittedName>
</protein>
<evidence type="ECO:0000313" key="2">
    <source>
        <dbReference type="EMBL" id="OGI95632.1"/>
    </source>
</evidence>
<proteinExistence type="predicted"/>
<dbReference type="SUPFAM" id="SSF51569">
    <property type="entry name" value="Aldolase"/>
    <property type="match status" value="1"/>
</dbReference>
<dbReference type="InterPro" id="IPR013785">
    <property type="entry name" value="Aldolase_TIM"/>
</dbReference>
<dbReference type="EMBL" id="MFVE01000005">
    <property type="protein sequence ID" value="OGI95632.1"/>
    <property type="molecule type" value="Genomic_DNA"/>
</dbReference>
<keyword evidence="1" id="KW-0704">Schiff base</keyword>
<name>A0A1F6XNF7_9BACT</name>
<sequence length="239" mass="26705">MKTVNDLKVKIFADGADKAGMLEMYNKTYIKGLTTNPTLMNKAGIRDYDVFAKDILSIIKDKPISFEVFSDDFDEMENQALKIASWGDNIYVKIPITNTKQESSCPLIKRLVSKNVKLNVTAIMTLAQVHDVLAVLSPDVPSYISVFAGRIADTGHDPVPLMREAVRLLTTNPKAELIWASPRELLNIFQADEIGCHIITVTNDILKKLSHVGYDLNKYSLDTVKMFYNDAQSAGFNID</sequence>
<accession>A0A1F6XNF7</accession>
<dbReference type="PANTHER" id="PTHR10683:SF40">
    <property type="entry name" value="FRUCTOSE-6-PHOSPHATE ALDOLASE 1-RELATED"/>
    <property type="match status" value="1"/>
</dbReference>
<evidence type="ECO:0000313" key="3">
    <source>
        <dbReference type="Proteomes" id="UP000178104"/>
    </source>
</evidence>
<gene>
    <name evidence="2" type="ORF">A2917_03725</name>
</gene>
<dbReference type="GO" id="GO:0005975">
    <property type="term" value="P:carbohydrate metabolic process"/>
    <property type="evidence" value="ECO:0007669"/>
    <property type="project" value="InterPro"/>
</dbReference>
<dbReference type="STRING" id="1801780.A2917_03725"/>
<dbReference type="PANTHER" id="PTHR10683">
    <property type="entry name" value="TRANSALDOLASE"/>
    <property type="match status" value="1"/>
</dbReference>
<reference evidence="2 3" key="1">
    <citation type="journal article" date="2016" name="Nat. Commun.">
        <title>Thousands of microbial genomes shed light on interconnected biogeochemical processes in an aquifer system.</title>
        <authorList>
            <person name="Anantharaman K."/>
            <person name="Brown C.T."/>
            <person name="Hug L.A."/>
            <person name="Sharon I."/>
            <person name="Castelle C.J."/>
            <person name="Probst A.J."/>
            <person name="Thomas B.C."/>
            <person name="Singh A."/>
            <person name="Wilkins M.J."/>
            <person name="Karaoz U."/>
            <person name="Brodie E.L."/>
            <person name="Williams K.H."/>
            <person name="Hubbard S.S."/>
            <person name="Banfield J.F."/>
        </authorList>
    </citation>
    <scope>NUCLEOTIDE SEQUENCE [LARGE SCALE GENOMIC DNA]</scope>
</reference>
<dbReference type="AlphaFoldDB" id="A0A1F6XNF7"/>
<dbReference type="Gene3D" id="3.20.20.70">
    <property type="entry name" value="Aldolase class I"/>
    <property type="match status" value="1"/>
</dbReference>
<dbReference type="InterPro" id="IPR011861">
    <property type="entry name" value="Transald_staph-type"/>
</dbReference>
<dbReference type="Proteomes" id="UP000178104">
    <property type="component" value="Unassembled WGS sequence"/>
</dbReference>
<dbReference type="Pfam" id="PF00923">
    <property type="entry name" value="TAL_FSA"/>
    <property type="match status" value="1"/>
</dbReference>
<dbReference type="NCBIfam" id="TIGR02134">
    <property type="entry name" value="transald_staph"/>
    <property type="match status" value="1"/>
</dbReference>
<evidence type="ECO:0000256" key="1">
    <source>
        <dbReference type="ARBA" id="ARBA00023270"/>
    </source>
</evidence>